<dbReference type="AlphaFoldDB" id="A0A5N5H407"/>
<evidence type="ECO:0000256" key="1">
    <source>
        <dbReference type="SAM" id="MobiDB-lite"/>
    </source>
</evidence>
<proteinExistence type="predicted"/>
<organism evidence="2 3">
    <name type="scientific">Pyrus ussuriensis x Pyrus communis</name>
    <dbReference type="NCBI Taxonomy" id="2448454"/>
    <lineage>
        <taxon>Eukaryota</taxon>
        <taxon>Viridiplantae</taxon>
        <taxon>Streptophyta</taxon>
        <taxon>Embryophyta</taxon>
        <taxon>Tracheophyta</taxon>
        <taxon>Spermatophyta</taxon>
        <taxon>Magnoliopsida</taxon>
        <taxon>eudicotyledons</taxon>
        <taxon>Gunneridae</taxon>
        <taxon>Pentapetalae</taxon>
        <taxon>rosids</taxon>
        <taxon>fabids</taxon>
        <taxon>Rosales</taxon>
        <taxon>Rosaceae</taxon>
        <taxon>Amygdaloideae</taxon>
        <taxon>Maleae</taxon>
        <taxon>Pyrus</taxon>
    </lineage>
</organism>
<comment type="caution">
    <text evidence="2">The sequence shown here is derived from an EMBL/GenBank/DDBJ whole genome shotgun (WGS) entry which is preliminary data.</text>
</comment>
<accession>A0A5N5H407</accession>
<dbReference type="Proteomes" id="UP000327157">
    <property type="component" value="Chromosome 4"/>
</dbReference>
<gene>
    <name evidence="2" type="ORF">D8674_024490</name>
</gene>
<feature type="compositionally biased region" description="Acidic residues" evidence="1">
    <location>
        <begin position="51"/>
        <end position="80"/>
    </location>
</feature>
<dbReference type="EMBL" id="SMOL01000231">
    <property type="protein sequence ID" value="KAB2622308.1"/>
    <property type="molecule type" value="Genomic_DNA"/>
</dbReference>
<reference evidence="2 3" key="3">
    <citation type="submission" date="2019-11" db="EMBL/GenBank/DDBJ databases">
        <title>A de novo genome assembly of a pear dwarfing rootstock.</title>
        <authorList>
            <person name="Wang F."/>
            <person name="Wang J."/>
            <person name="Li S."/>
            <person name="Zhang Y."/>
            <person name="Fang M."/>
            <person name="Ma L."/>
            <person name="Zhao Y."/>
            <person name="Jiang S."/>
        </authorList>
    </citation>
    <scope>NUCLEOTIDE SEQUENCE [LARGE SCALE GENOMIC DNA]</scope>
    <source>
        <strain evidence="2">S2</strain>
        <tissue evidence="2">Leaf</tissue>
    </source>
</reference>
<keyword evidence="2" id="KW-0418">Kinase</keyword>
<dbReference type="GO" id="GO:0016301">
    <property type="term" value="F:kinase activity"/>
    <property type="evidence" value="ECO:0007669"/>
    <property type="project" value="UniProtKB-KW"/>
</dbReference>
<keyword evidence="2" id="KW-0808">Transferase</keyword>
<evidence type="ECO:0000313" key="3">
    <source>
        <dbReference type="Proteomes" id="UP000327157"/>
    </source>
</evidence>
<reference evidence="3" key="2">
    <citation type="submission" date="2019-10" db="EMBL/GenBank/DDBJ databases">
        <title>A de novo genome assembly of a pear dwarfing rootstock.</title>
        <authorList>
            <person name="Wang F."/>
            <person name="Wang J."/>
            <person name="Li S."/>
            <person name="Zhang Y."/>
            <person name="Fang M."/>
            <person name="Ma L."/>
            <person name="Zhao Y."/>
            <person name="Jiang S."/>
        </authorList>
    </citation>
    <scope>NUCLEOTIDE SEQUENCE [LARGE SCALE GENOMIC DNA]</scope>
</reference>
<evidence type="ECO:0000313" key="2">
    <source>
        <dbReference type="EMBL" id="KAB2622308.1"/>
    </source>
</evidence>
<keyword evidence="3" id="KW-1185">Reference proteome</keyword>
<reference evidence="2 3" key="1">
    <citation type="submission" date="2019-09" db="EMBL/GenBank/DDBJ databases">
        <authorList>
            <person name="Ou C."/>
        </authorList>
    </citation>
    <scope>NUCLEOTIDE SEQUENCE [LARGE SCALE GENOMIC DNA]</scope>
    <source>
        <strain evidence="2">S2</strain>
        <tissue evidence="2">Leaf</tissue>
    </source>
</reference>
<feature type="region of interest" description="Disordered" evidence="1">
    <location>
        <begin position="12"/>
        <end position="90"/>
    </location>
</feature>
<protein>
    <submittedName>
        <fullName evidence="2">Membrane-associated kinase regulator 2</fullName>
    </submittedName>
</protein>
<sequence length="172" mass="19309">MCTTTTTILTAVTQNNDEGNDNDNDGPFFDLEFAVPDESEAATQNHHEEARQEDDCDEDVRQEDDNSSDDEKSDDNEDRDGEFNFTISSGSRQDRTYDLNVTLSPSTAPPIPCFDLGSLDGTTYSSFSSPSHPRINCADYFEIFAELIWMEPRGLAGAIWNHGMFWICIKTK</sequence>
<dbReference type="OrthoDB" id="689803at2759"/>
<name>A0A5N5H407_9ROSA</name>